<proteinExistence type="inferred from homology"/>
<dbReference type="Gene3D" id="1.10.510.10">
    <property type="entry name" value="Transferase(Phosphotransferase) domain 1"/>
    <property type="match status" value="1"/>
</dbReference>
<dbReference type="InterPro" id="IPR008271">
    <property type="entry name" value="Ser/Thr_kinase_AS"/>
</dbReference>
<dbReference type="Gene3D" id="3.30.200.20">
    <property type="entry name" value="Phosphorylase Kinase, domain 1"/>
    <property type="match status" value="1"/>
</dbReference>
<dbReference type="RefSeq" id="XP_003063211.1">
    <property type="nucleotide sequence ID" value="XM_003063165.1"/>
</dbReference>
<evidence type="ECO:0000256" key="9">
    <source>
        <dbReference type="ARBA" id="ARBA00051693"/>
    </source>
</evidence>
<dbReference type="GeneID" id="9688863"/>
<dbReference type="STRING" id="564608.C1N5T7"/>
<evidence type="ECO:0000256" key="8">
    <source>
        <dbReference type="ARBA" id="ARBA00049299"/>
    </source>
</evidence>
<reference evidence="13 14" key="1">
    <citation type="journal article" date="2009" name="Science">
        <title>Green evolution and dynamic adaptations revealed by genomes of the marine picoeukaryotes Micromonas.</title>
        <authorList>
            <person name="Worden A.Z."/>
            <person name="Lee J.H."/>
            <person name="Mock T."/>
            <person name="Rouze P."/>
            <person name="Simmons M.P."/>
            <person name="Aerts A.L."/>
            <person name="Allen A.E."/>
            <person name="Cuvelier M.L."/>
            <person name="Derelle E."/>
            <person name="Everett M.V."/>
            <person name="Foulon E."/>
            <person name="Grimwood J."/>
            <person name="Gundlach H."/>
            <person name="Henrissat B."/>
            <person name="Napoli C."/>
            <person name="McDonald S.M."/>
            <person name="Parker M.S."/>
            <person name="Rombauts S."/>
            <person name="Salamov A."/>
            <person name="Von Dassow P."/>
            <person name="Badger J.H."/>
            <person name="Coutinho P.M."/>
            <person name="Demir E."/>
            <person name="Dubchak I."/>
            <person name="Gentemann C."/>
            <person name="Eikrem W."/>
            <person name="Gready J.E."/>
            <person name="John U."/>
            <person name="Lanier W."/>
            <person name="Lindquist E.A."/>
            <person name="Lucas S."/>
            <person name="Mayer K.F."/>
            <person name="Moreau H."/>
            <person name="Not F."/>
            <person name="Otillar R."/>
            <person name="Panaud O."/>
            <person name="Pangilinan J."/>
            <person name="Paulsen I."/>
            <person name="Piegu B."/>
            <person name="Poliakov A."/>
            <person name="Robbens S."/>
            <person name="Schmutz J."/>
            <person name="Toulza E."/>
            <person name="Wyss T."/>
            <person name="Zelensky A."/>
            <person name="Zhou K."/>
            <person name="Armbrust E.V."/>
            <person name="Bhattacharya D."/>
            <person name="Goodenough U.W."/>
            <person name="Van de Peer Y."/>
            <person name="Grigoriev I.V."/>
        </authorList>
    </citation>
    <scope>NUCLEOTIDE SEQUENCE [LARGE SCALE GENOMIC DNA]</scope>
    <source>
        <strain evidence="13 14">CCMP1545</strain>
    </source>
</reference>
<name>C1N5T7_MICPC</name>
<keyword evidence="1" id="KW-0808">Transferase</keyword>
<evidence type="ECO:0000256" key="4">
    <source>
        <dbReference type="ARBA" id="ARBA00022840"/>
    </source>
</evidence>
<dbReference type="eggNOG" id="KOG0581">
    <property type="taxonomic scope" value="Eukaryota"/>
</dbReference>
<dbReference type="AlphaFoldDB" id="C1N5T7"/>
<dbReference type="InterPro" id="IPR000719">
    <property type="entry name" value="Prot_kinase_dom"/>
</dbReference>
<dbReference type="KEGG" id="mpp:MICPUCDRAFT_42701"/>
<dbReference type="InterPro" id="IPR017441">
    <property type="entry name" value="Protein_kinase_ATP_BS"/>
</dbReference>
<gene>
    <name evidence="13" type="ORF">MICPUCDRAFT_42701</name>
</gene>
<dbReference type="EMBL" id="GG663748">
    <property type="protein sequence ID" value="EEH52347.1"/>
    <property type="molecule type" value="Genomic_DNA"/>
</dbReference>
<evidence type="ECO:0000259" key="12">
    <source>
        <dbReference type="PROSITE" id="PS50011"/>
    </source>
</evidence>
<dbReference type="GO" id="GO:0005524">
    <property type="term" value="F:ATP binding"/>
    <property type="evidence" value="ECO:0007669"/>
    <property type="project" value="UniProtKB-UniRule"/>
</dbReference>
<dbReference type="Proteomes" id="UP000001876">
    <property type="component" value="Unassembled WGS sequence"/>
</dbReference>
<dbReference type="PANTHER" id="PTHR48013:SF9">
    <property type="entry name" value="DUAL SPECIFICITY MITOGEN-ACTIVATED PROTEIN KINASE KINASE 5"/>
    <property type="match status" value="1"/>
</dbReference>
<dbReference type="GO" id="GO:0004708">
    <property type="term" value="F:MAP kinase kinase activity"/>
    <property type="evidence" value="ECO:0007669"/>
    <property type="project" value="UniProtKB-EC"/>
</dbReference>
<organism evidence="14">
    <name type="scientific">Micromonas pusilla (strain CCMP1545)</name>
    <name type="common">Picoplanktonic green alga</name>
    <dbReference type="NCBI Taxonomy" id="564608"/>
    <lineage>
        <taxon>Eukaryota</taxon>
        <taxon>Viridiplantae</taxon>
        <taxon>Chlorophyta</taxon>
        <taxon>Mamiellophyceae</taxon>
        <taxon>Mamiellales</taxon>
        <taxon>Mamiellaceae</taxon>
        <taxon>Micromonas</taxon>
    </lineage>
</organism>
<dbReference type="InterPro" id="IPR011009">
    <property type="entry name" value="Kinase-like_dom_sf"/>
</dbReference>
<comment type="catalytic activity">
    <reaction evidence="8">
        <text>L-threonyl-[protein] + ATP = O-phospho-L-threonyl-[protein] + ADP + H(+)</text>
        <dbReference type="Rhea" id="RHEA:46608"/>
        <dbReference type="Rhea" id="RHEA-COMP:11060"/>
        <dbReference type="Rhea" id="RHEA-COMP:11605"/>
        <dbReference type="ChEBI" id="CHEBI:15378"/>
        <dbReference type="ChEBI" id="CHEBI:30013"/>
        <dbReference type="ChEBI" id="CHEBI:30616"/>
        <dbReference type="ChEBI" id="CHEBI:61977"/>
        <dbReference type="ChEBI" id="CHEBI:456216"/>
        <dbReference type="EC" id="2.7.12.2"/>
    </reaction>
</comment>
<accession>C1N5T7</accession>
<dbReference type="Pfam" id="PF00069">
    <property type="entry name" value="Pkinase"/>
    <property type="match status" value="1"/>
</dbReference>
<dbReference type="PROSITE" id="PS00107">
    <property type="entry name" value="PROTEIN_KINASE_ATP"/>
    <property type="match status" value="1"/>
</dbReference>
<keyword evidence="4 10" id="KW-0067">ATP-binding</keyword>
<evidence type="ECO:0000313" key="13">
    <source>
        <dbReference type="EMBL" id="EEH52347.1"/>
    </source>
</evidence>
<keyword evidence="14" id="KW-1185">Reference proteome</keyword>
<dbReference type="SMART" id="SM00220">
    <property type="entry name" value="S_TKc"/>
    <property type="match status" value="1"/>
</dbReference>
<sequence>MSRPPRPAGLGLGLKLDGSFNLERSLNASADLSARLYASYNLTDDGIKLLSASAREFKLTSDGIEYGARGGDARASSATTGTSSRAENECAYRCASSDVRVFGVVGVGASGVVKRAIHVPSHRVIALKQMTVNDKERRRQIINEMRTLCDSPRVRGLVSFYGAFYSAENDTINIALEYVEGGSLEALLKRGGAIPCDVLGHITSGVTRGLEYLHRDRRVVHRDVKPGNVLMTSAGEPKITDFGISASIEPGGAGLLDSFKGTMCYMSPERVENGDYDFAADVWSLGLTVLECGLGRYPYDQNDGGPLGLMLQITQDDPPLPKEKDALRARGLTPSFEDFVRQARSIHWSPALYRDVSCVTTAQGEKVRGGRDISALLASRAASGAGALRRTVRTIDALPGGVDGGVTVFATGTLTSGGGGGGGGSGAFYTLVHEDWGGRGGGGDASSSGQFYVRNQLERWSSRE</sequence>
<evidence type="ECO:0000256" key="11">
    <source>
        <dbReference type="RuleBase" id="RU000304"/>
    </source>
</evidence>
<feature type="domain" description="Protein kinase" evidence="12">
    <location>
        <begin position="99"/>
        <end position="352"/>
    </location>
</feature>
<evidence type="ECO:0000256" key="3">
    <source>
        <dbReference type="ARBA" id="ARBA00022777"/>
    </source>
</evidence>
<keyword evidence="11" id="KW-0723">Serine/threonine-protein kinase</keyword>
<keyword evidence="2 10" id="KW-0547">Nucleotide-binding</keyword>
<comment type="similarity">
    <text evidence="5">Belongs to the protein kinase superfamily. STE Ser/Thr protein kinase family. MAP kinase kinase subfamily.</text>
</comment>
<evidence type="ECO:0000256" key="2">
    <source>
        <dbReference type="ARBA" id="ARBA00022741"/>
    </source>
</evidence>
<dbReference type="PROSITE" id="PS00108">
    <property type="entry name" value="PROTEIN_KINASE_ST"/>
    <property type="match status" value="1"/>
</dbReference>
<dbReference type="PROSITE" id="PS50011">
    <property type="entry name" value="PROTEIN_KINASE_DOM"/>
    <property type="match status" value="1"/>
</dbReference>
<dbReference type="OrthoDB" id="10252354at2759"/>
<protein>
    <recommendedName>
        <fullName evidence="6">mitogen-activated protein kinase kinase</fullName>
        <ecNumber evidence="6">2.7.12.2</ecNumber>
    </recommendedName>
</protein>
<comment type="catalytic activity">
    <reaction evidence="7">
        <text>L-seryl-[protein] + ATP = O-phospho-L-seryl-[protein] + ADP + H(+)</text>
        <dbReference type="Rhea" id="RHEA:17989"/>
        <dbReference type="Rhea" id="RHEA-COMP:9863"/>
        <dbReference type="Rhea" id="RHEA-COMP:11604"/>
        <dbReference type="ChEBI" id="CHEBI:15378"/>
        <dbReference type="ChEBI" id="CHEBI:29999"/>
        <dbReference type="ChEBI" id="CHEBI:30616"/>
        <dbReference type="ChEBI" id="CHEBI:83421"/>
        <dbReference type="ChEBI" id="CHEBI:456216"/>
        <dbReference type="EC" id="2.7.12.2"/>
    </reaction>
</comment>
<evidence type="ECO:0000256" key="1">
    <source>
        <dbReference type="ARBA" id="ARBA00022679"/>
    </source>
</evidence>
<keyword evidence="3" id="KW-0418">Kinase</keyword>
<evidence type="ECO:0000256" key="6">
    <source>
        <dbReference type="ARBA" id="ARBA00038999"/>
    </source>
</evidence>
<dbReference type="SUPFAM" id="SSF56112">
    <property type="entry name" value="Protein kinase-like (PK-like)"/>
    <property type="match status" value="1"/>
</dbReference>
<dbReference type="GO" id="GO:0004674">
    <property type="term" value="F:protein serine/threonine kinase activity"/>
    <property type="evidence" value="ECO:0007669"/>
    <property type="project" value="UniProtKB-KW"/>
</dbReference>
<feature type="binding site" evidence="10">
    <location>
        <position position="128"/>
    </location>
    <ligand>
        <name>ATP</name>
        <dbReference type="ChEBI" id="CHEBI:30616"/>
    </ligand>
</feature>
<evidence type="ECO:0000256" key="10">
    <source>
        <dbReference type="PROSITE-ProRule" id="PRU10141"/>
    </source>
</evidence>
<evidence type="ECO:0000256" key="5">
    <source>
        <dbReference type="ARBA" id="ARBA00038035"/>
    </source>
</evidence>
<evidence type="ECO:0000313" key="14">
    <source>
        <dbReference type="Proteomes" id="UP000001876"/>
    </source>
</evidence>
<evidence type="ECO:0000256" key="7">
    <source>
        <dbReference type="ARBA" id="ARBA00049014"/>
    </source>
</evidence>
<dbReference type="EC" id="2.7.12.2" evidence="6"/>
<dbReference type="PANTHER" id="PTHR48013">
    <property type="entry name" value="DUAL SPECIFICITY MITOGEN-ACTIVATED PROTEIN KINASE KINASE 5-RELATED"/>
    <property type="match status" value="1"/>
</dbReference>
<comment type="catalytic activity">
    <reaction evidence="9">
        <text>L-tyrosyl-[protein] + ATP = O-phospho-L-tyrosyl-[protein] + ADP + H(+)</text>
        <dbReference type="Rhea" id="RHEA:10596"/>
        <dbReference type="Rhea" id="RHEA-COMP:10136"/>
        <dbReference type="Rhea" id="RHEA-COMP:20101"/>
        <dbReference type="ChEBI" id="CHEBI:15378"/>
        <dbReference type="ChEBI" id="CHEBI:30616"/>
        <dbReference type="ChEBI" id="CHEBI:46858"/>
        <dbReference type="ChEBI" id="CHEBI:61978"/>
        <dbReference type="ChEBI" id="CHEBI:456216"/>
        <dbReference type="EC" id="2.7.12.2"/>
    </reaction>
</comment>